<dbReference type="InterPro" id="IPR050194">
    <property type="entry name" value="Glycosyltransferase_grp1"/>
</dbReference>
<dbReference type="Proteomes" id="UP000192634">
    <property type="component" value="Unassembled WGS sequence"/>
</dbReference>
<evidence type="ECO:0000313" key="6">
    <source>
        <dbReference type="EMBL" id="SMC50533.1"/>
    </source>
</evidence>
<dbReference type="AlphaFoldDB" id="A0A1W1ZQI7"/>
<evidence type="ECO:0000256" key="1">
    <source>
        <dbReference type="ARBA" id="ARBA00021292"/>
    </source>
</evidence>
<keyword evidence="3 6" id="KW-0808">Transferase</keyword>
<dbReference type="InterPro" id="IPR028098">
    <property type="entry name" value="Glyco_trans_4-like_N"/>
</dbReference>
<dbReference type="PANTHER" id="PTHR45947">
    <property type="entry name" value="SULFOQUINOVOSYL TRANSFERASE SQD2"/>
    <property type="match status" value="1"/>
</dbReference>
<dbReference type="EMBL" id="FWXN01000004">
    <property type="protein sequence ID" value="SMC50533.1"/>
    <property type="molecule type" value="Genomic_DNA"/>
</dbReference>
<feature type="domain" description="Glycosyltransferase subfamily 4-like N-terminal" evidence="5">
    <location>
        <begin position="32"/>
        <end position="203"/>
    </location>
</feature>
<accession>A0A1W1ZQI7</accession>
<dbReference type="GO" id="GO:0016758">
    <property type="term" value="F:hexosyltransferase activity"/>
    <property type="evidence" value="ECO:0007669"/>
    <property type="project" value="TreeGrafter"/>
</dbReference>
<evidence type="ECO:0000256" key="3">
    <source>
        <dbReference type="ARBA" id="ARBA00022679"/>
    </source>
</evidence>
<sequence>MMAPVGGAKGASVSKGRPRRVALIASSYHPYVGGVEEHVRQLARELHRQGVSAEVWTVDRGEHLGEQAVDGITVRYLPTPLPAAQVGAVLRFVAALPVAARSWSRAMRQFRPDVLHVHCFGPNGVYALAAHAIARTPLVVTTHGETFADDHGAYDRSALLRMALRRSVVRAVAVTAPAEFVLADLRARFGLREGVVVPNGIDPHPQAMEPVDLPPGRPVVLGVGRVEHMKGFDLLLDAAADPRLAGVQVVIGGDGTDAERLRALARAAGISERVHLLGRLSPRQVATAMSHADVVVVPSRREAFGLVALEAWRAGTPLVGTVHGGMPEFVSDGVDGVLVDPIDSSALAGAVAALLADPVTAAALAAAGSARCEEFSWQAVADLYCDLYEAGGRDA</sequence>
<dbReference type="Pfam" id="PF13439">
    <property type="entry name" value="Glyco_transf_4"/>
    <property type="match status" value="1"/>
</dbReference>
<feature type="domain" description="Glycosyl transferase family 1" evidence="4">
    <location>
        <begin position="210"/>
        <end position="368"/>
    </location>
</feature>
<dbReference type="SUPFAM" id="SSF53756">
    <property type="entry name" value="UDP-Glycosyltransferase/glycogen phosphorylase"/>
    <property type="match status" value="1"/>
</dbReference>
<evidence type="ECO:0000256" key="2">
    <source>
        <dbReference type="ARBA" id="ARBA00022676"/>
    </source>
</evidence>
<evidence type="ECO:0000259" key="4">
    <source>
        <dbReference type="Pfam" id="PF00534"/>
    </source>
</evidence>
<reference evidence="6 7" key="1">
    <citation type="submission" date="2017-04" db="EMBL/GenBank/DDBJ databases">
        <authorList>
            <person name="Afonso C.L."/>
            <person name="Miller P.J."/>
            <person name="Scott M.A."/>
            <person name="Spackman E."/>
            <person name="Goraichik I."/>
            <person name="Dimitrov K.M."/>
            <person name="Suarez D.L."/>
            <person name="Swayne D.E."/>
        </authorList>
    </citation>
    <scope>NUCLEOTIDE SEQUENCE [LARGE SCALE GENOMIC DNA]</scope>
    <source>
        <strain evidence="6 7">CGMCC 1.12511</strain>
    </source>
</reference>
<gene>
    <name evidence="6" type="ORF">SAMN06296429_104153</name>
</gene>
<dbReference type="PANTHER" id="PTHR45947:SF3">
    <property type="entry name" value="SULFOQUINOVOSYL TRANSFERASE SQD2"/>
    <property type="match status" value="1"/>
</dbReference>
<dbReference type="Gene3D" id="3.40.50.2000">
    <property type="entry name" value="Glycogen Phosphorylase B"/>
    <property type="match status" value="2"/>
</dbReference>
<evidence type="ECO:0000259" key="5">
    <source>
        <dbReference type="Pfam" id="PF13439"/>
    </source>
</evidence>
<organism evidence="6 7">
    <name type="scientific">Janibacter indicus</name>
    <dbReference type="NCBI Taxonomy" id="857417"/>
    <lineage>
        <taxon>Bacteria</taxon>
        <taxon>Bacillati</taxon>
        <taxon>Actinomycetota</taxon>
        <taxon>Actinomycetes</taxon>
        <taxon>Micrococcales</taxon>
        <taxon>Intrasporangiaceae</taxon>
        <taxon>Janibacter</taxon>
    </lineage>
</organism>
<dbReference type="CDD" id="cd03801">
    <property type="entry name" value="GT4_PimA-like"/>
    <property type="match status" value="1"/>
</dbReference>
<evidence type="ECO:0000313" key="7">
    <source>
        <dbReference type="Proteomes" id="UP000192634"/>
    </source>
</evidence>
<proteinExistence type="predicted"/>
<dbReference type="Pfam" id="PF00534">
    <property type="entry name" value="Glycos_transf_1"/>
    <property type="match status" value="1"/>
</dbReference>
<dbReference type="InterPro" id="IPR001296">
    <property type="entry name" value="Glyco_trans_1"/>
</dbReference>
<protein>
    <recommendedName>
        <fullName evidence="1">D-inositol 3-phosphate glycosyltransferase</fullName>
    </recommendedName>
</protein>
<dbReference type="GO" id="GO:1901137">
    <property type="term" value="P:carbohydrate derivative biosynthetic process"/>
    <property type="evidence" value="ECO:0007669"/>
    <property type="project" value="UniProtKB-ARBA"/>
</dbReference>
<keyword evidence="2 6" id="KW-0328">Glycosyltransferase</keyword>
<name>A0A1W1ZQI7_9MICO</name>